<dbReference type="RefSeq" id="WP_131936493.1">
    <property type="nucleotide sequence ID" value="NZ_BAAAMX010000069.1"/>
</dbReference>
<dbReference type="Proteomes" id="UP000295431">
    <property type="component" value="Unassembled WGS sequence"/>
</dbReference>
<gene>
    <name evidence="6" type="ORF">E1284_02275</name>
</gene>
<dbReference type="SUPFAM" id="SSF53474">
    <property type="entry name" value="alpha/beta-Hydrolases"/>
    <property type="match status" value="1"/>
</dbReference>
<accession>A0A4R4PE65</accession>
<reference evidence="6 7" key="1">
    <citation type="submission" date="2019-03" db="EMBL/GenBank/DDBJ databases">
        <title>Draft genome sequences of novel Actinobacteria.</title>
        <authorList>
            <person name="Sahin N."/>
            <person name="Ay H."/>
            <person name="Saygin H."/>
        </authorList>
    </citation>
    <scope>NUCLEOTIDE SEQUENCE [LARGE SCALE GENOMIC DNA]</scope>
    <source>
        <strain evidence="6 7">DSM 45347</strain>
    </source>
</reference>
<feature type="active site" description="Proton donor" evidence="4">
    <location>
        <position position="296"/>
    </location>
</feature>
<comment type="similarity">
    <text evidence="1">Belongs to the peptidase S33 family.</text>
</comment>
<dbReference type="InterPro" id="IPR010497">
    <property type="entry name" value="Epoxide_hydro_N"/>
</dbReference>
<evidence type="ECO:0000313" key="6">
    <source>
        <dbReference type="EMBL" id="TDC19813.1"/>
    </source>
</evidence>
<dbReference type="GO" id="GO:0004301">
    <property type="term" value="F:epoxide hydrolase activity"/>
    <property type="evidence" value="ECO:0007669"/>
    <property type="project" value="TreeGrafter"/>
</dbReference>
<evidence type="ECO:0000313" key="7">
    <source>
        <dbReference type="Proteomes" id="UP000295431"/>
    </source>
</evidence>
<feature type="domain" description="Epoxide hydrolase N-terminal" evidence="5">
    <location>
        <begin position="4"/>
        <end position="109"/>
    </location>
</feature>
<evidence type="ECO:0000256" key="4">
    <source>
        <dbReference type="PIRSR" id="PIRSR001112-1"/>
    </source>
</evidence>
<dbReference type="InterPro" id="IPR016292">
    <property type="entry name" value="Epoxide_hydrolase"/>
</dbReference>
<name>A0A4R4PE65_9ACTN</name>
<evidence type="ECO:0000259" key="5">
    <source>
        <dbReference type="Pfam" id="PF06441"/>
    </source>
</evidence>
<organism evidence="6 7">
    <name type="scientific">Actinomadura bangladeshensis</name>
    <dbReference type="NCBI Taxonomy" id="453573"/>
    <lineage>
        <taxon>Bacteria</taxon>
        <taxon>Bacillati</taxon>
        <taxon>Actinomycetota</taxon>
        <taxon>Actinomycetes</taxon>
        <taxon>Streptosporangiales</taxon>
        <taxon>Thermomonosporaceae</taxon>
        <taxon>Actinomadura</taxon>
    </lineage>
</organism>
<keyword evidence="7" id="KW-1185">Reference proteome</keyword>
<feature type="active site" description="Nucleophile" evidence="4">
    <location>
        <position position="168"/>
    </location>
</feature>
<dbReference type="Gene3D" id="3.40.50.1820">
    <property type="entry name" value="alpha/beta hydrolase"/>
    <property type="match status" value="1"/>
</dbReference>
<dbReference type="InterPro" id="IPR029058">
    <property type="entry name" value="AB_hydrolase_fold"/>
</dbReference>
<evidence type="ECO:0000256" key="3">
    <source>
        <dbReference type="ARBA" id="ARBA00022801"/>
    </source>
</evidence>
<dbReference type="AlphaFoldDB" id="A0A4R4PE65"/>
<dbReference type="PANTHER" id="PTHR21661">
    <property type="entry name" value="EPOXIDE HYDROLASE 1-RELATED"/>
    <property type="match status" value="1"/>
</dbReference>
<dbReference type="PANTHER" id="PTHR21661:SF35">
    <property type="entry name" value="EPOXIDE HYDROLASE"/>
    <property type="match status" value="1"/>
</dbReference>
<dbReference type="Pfam" id="PF06441">
    <property type="entry name" value="EHN"/>
    <property type="match status" value="1"/>
</dbReference>
<dbReference type="PIRSF" id="PIRSF001112">
    <property type="entry name" value="Epoxide_hydrolase"/>
    <property type="match status" value="1"/>
</dbReference>
<dbReference type="OrthoDB" id="5171248at2"/>
<evidence type="ECO:0000256" key="1">
    <source>
        <dbReference type="ARBA" id="ARBA00010088"/>
    </source>
</evidence>
<keyword evidence="2" id="KW-0058">Aromatic hydrocarbons catabolism</keyword>
<dbReference type="EMBL" id="SMJW01000005">
    <property type="protein sequence ID" value="TDC19813.1"/>
    <property type="molecule type" value="Genomic_DNA"/>
</dbReference>
<keyword evidence="3 6" id="KW-0378">Hydrolase</keyword>
<dbReference type="GO" id="GO:0097176">
    <property type="term" value="P:epoxide metabolic process"/>
    <property type="evidence" value="ECO:0007669"/>
    <property type="project" value="TreeGrafter"/>
</dbReference>
<sequence length="375" mass="41278">MSDIRPYRVAVPDSEVDDLRCRLRATRWAPDPPGTGWSRGVPTAYLRRLAGHWADAYDWRRHEAELNAHPQFATEIDGTRVHFLHVRSANPDAVPLVLLHGWPGSVADFHALIGALRDDFHLVVPSLPGFGFSGPPPETGWTDGRTARALNVLMDRLGYARYGVHGGDVGAFVAPLMGRDATGRVLGVHVNALVTVPGGDEDVDALDDADRARLDALRRWQENEGAYLRVQGTSPQTLAHAHHDSPAGLLAWFAERYRDLTGTADLPDDAVGTDAVLTNASVYWLTGTAGSAAHSYYERFHDRAGWERGGRSPVPTAVAVFPTDHAIRPFAERAHTIVRWTEFERGGHFPALEAPDLLAADLRAFFLDQIPRRPR</sequence>
<feature type="active site" description="Proton acceptor" evidence="4">
    <location>
        <position position="348"/>
    </location>
</feature>
<protein>
    <submittedName>
        <fullName evidence="6">Epoxide hydrolase</fullName>
    </submittedName>
</protein>
<evidence type="ECO:0000256" key="2">
    <source>
        <dbReference type="ARBA" id="ARBA00022797"/>
    </source>
</evidence>
<proteinExistence type="inferred from homology"/>
<comment type="caution">
    <text evidence="6">The sequence shown here is derived from an EMBL/GenBank/DDBJ whole genome shotgun (WGS) entry which is preliminary data.</text>
</comment>